<sequence>MQLGIRAFPTFRFYLGGQQVDDIQGGNIGLVEQKVQAFTAAGGSAGAGAAPPPAPAPAPAPAPVEPDAALMSTLTAMGFTEDKVKEGEESKGAGEAPALSPEEAIDKAIATVSKYRTGGDGGVALKTLKAYTSNALNDDPKFRSINMDNNAFMTRVAPFIGGVALLRALGFEKDPAENRLVLPEGGDHRARLQETVAKLEAAMASYQGH</sequence>
<proteinExistence type="predicted"/>
<protein>
    <recommendedName>
        <fullName evidence="2">PUB domain-containing protein</fullName>
    </recommendedName>
</protein>
<evidence type="ECO:0000259" key="2">
    <source>
        <dbReference type="Pfam" id="PF09409"/>
    </source>
</evidence>
<dbReference type="InterPro" id="IPR036339">
    <property type="entry name" value="PUB-like_dom_sf"/>
</dbReference>
<evidence type="ECO:0000313" key="3">
    <source>
        <dbReference type="EMBL" id="CAE0633114.1"/>
    </source>
</evidence>
<dbReference type="CDD" id="cd09212">
    <property type="entry name" value="PUB"/>
    <property type="match status" value="1"/>
</dbReference>
<dbReference type="InterPro" id="IPR018997">
    <property type="entry name" value="PUB_domain"/>
</dbReference>
<dbReference type="Gene3D" id="1.20.58.2190">
    <property type="match status" value="1"/>
</dbReference>
<evidence type="ECO:0000256" key="1">
    <source>
        <dbReference type="SAM" id="MobiDB-lite"/>
    </source>
</evidence>
<accession>A0A7S4D7L7</accession>
<dbReference type="EMBL" id="HBIU01025531">
    <property type="protein sequence ID" value="CAE0633114.1"/>
    <property type="molecule type" value="Transcribed_RNA"/>
</dbReference>
<dbReference type="Pfam" id="PF09409">
    <property type="entry name" value="PUB"/>
    <property type="match status" value="1"/>
</dbReference>
<gene>
    <name evidence="3" type="ORF">HAKA00212_LOCUS11826</name>
</gene>
<feature type="compositionally biased region" description="Pro residues" evidence="1">
    <location>
        <begin position="50"/>
        <end position="64"/>
    </location>
</feature>
<name>A0A7S4D7L7_HETAK</name>
<feature type="region of interest" description="Disordered" evidence="1">
    <location>
        <begin position="42"/>
        <end position="65"/>
    </location>
</feature>
<dbReference type="SUPFAM" id="SSF143503">
    <property type="entry name" value="PUG domain-like"/>
    <property type="match status" value="1"/>
</dbReference>
<dbReference type="PANTHER" id="PTHR46713:SF1">
    <property type="entry name" value="F13M7.16 PROTEIN"/>
    <property type="match status" value="1"/>
</dbReference>
<organism evidence="3">
    <name type="scientific">Heterosigma akashiwo</name>
    <name type="common">Chromophytic alga</name>
    <name type="synonym">Heterosigma carterae</name>
    <dbReference type="NCBI Taxonomy" id="2829"/>
    <lineage>
        <taxon>Eukaryota</taxon>
        <taxon>Sar</taxon>
        <taxon>Stramenopiles</taxon>
        <taxon>Ochrophyta</taxon>
        <taxon>Raphidophyceae</taxon>
        <taxon>Chattonellales</taxon>
        <taxon>Chattonellaceae</taxon>
        <taxon>Heterosigma</taxon>
    </lineage>
</organism>
<dbReference type="AlphaFoldDB" id="A0A7S4D7L7"/>
<dbReference type="PANTHER" id="PTHR46713">
    <property type="entry name" value="F13M7.16 PROTEIN"/>
    <property type="match status" value="1"/>
</dbReference>
<feature type="domain" description="PUB" evidence="2">
    <location>
        <begin position="124"/>
        <end position="187"/>
    </location>
</feature>
<reference evidence="3" key="1">
    <citation type="submission" date="2021-01" db="EMBL/GenBank/DDBJ databases">
        <authorList>
            <person name="Corre E."/>
            <person name="Pelletier E."/>
            <person name="Niang G."/>
            <person name="Scheremetjew M."/>
            <person name="Finn R."/>
            <person name="Kale V."/>
            <person name="Holt S."/>
            <person name="Cochrane G."/>
            <person name="Meng A."/>
            <person name="Brown T."/>
            <person name="Cohen L."/>
        </authorList>
    </citation>
    <scope>NUCLEOTIDE SEQUENCE</scope>
    <source>
        <strain evidence="3">CCMP3107</strain>
    </source>
</reference>